<name>A8F232_RICM5</name>
<dbReference type="HOGENOM" id="CLU_1516783_0_0_5"/>
<protein>
    <submittedName>
        <fullName evidence="1">Uncharacterized protein</fullName>
    </submittedName>
</protein>
<reference evidence="1 2" key="1">
    <citation type="journal article" date="2007" name="Genome Res.">
        <title>Lateral gene transfer between obligate intracellular bacteria: evidence from the Rickettsia massiliae genome.</title>
        <authorList>
            <person name="Blanc G."/>
            <person name="Ogata H."/>
            <person name="Robert C."/>
            <person name="Audic S."/>
            <person name="Claverie J.-M."/>
            <person name="Raoult D."/>
        </authorList>
    </citation>
    <scope>NUCLEOTIDE SEQUENCE [LARGE SCALE GENOMIC DNA]</scope>
    <source>
        <strain evidence="2">Mtu5</strain>
    </source>
</reference>
<proteinExistence type="predicted"/>
<keyword evidence="2" id="KW-1185">Reference proteome</keyword>
<organism evidence="1 2">
    <name type="scientific">Rickettsia massiliae (strain Mtu5)</name>
    <dbReference type="NCBI Taxonomy" id="416276"/>
    <lineage>
        <taxon>Bacteria</taxon>
        <taxon>Pseudomonadati</taxon>
        <taxon>Pseudomonadota</taxon>
        <taxon>Alphaproteobacteria</taxon>
        <taxon>Rickettsiales</taxon>
        <taxon>Rickettsiaceae</taxon>
        <taxon>Rickettsieae</taxon>
        <taxon>Rickettsia</taxon>
        <taxon>spotted fever group</taxon>
    </lineage>
</organism>
<evidence type="ECO:0000313" key="1">
    <source>
        <dbReference type="EMBL" id="ABV84968.1"/>
    </source>
</evidence>
<dbReference type="KEGG" id="rms:RMA_0864"/>
<gene>
    <name evidence="1" type="ordered locus">RMA_0864</name>
</gene>
<dbReference type="EMBL" id="CP000683">
    <property type="protein sequence ID" value="ABV84968.1"/>
    <property type="molecule type" value="Genomic_DNA"/>
</dbReference>
<evidence type="ECO:0000313" key="2">
    <source>
        <dbReference type="Proteomes" id="UP000001311"/>
    </source>
</evidence>
<dbReference type="Proteomes" id="UP000001311">
    <property type="component" value="Chromosome"/>
</dbReference>
<dbReference type="AlphaFoldDB" id="A8F232"/>
<accession>A8F232</accession>
<sequence length="177" mass="18797">MLTDCYFFRSKLNLIKIFKGEKLCLAIYLNTVSNNISPEKVVNNSTTYAGVKVSEATFEYFANATEAAVGCATSAATVAGYGYKVLGSAFMGACAYKVVAGKVMTGHAFGWAMSTFVKAAISTAAWRFYAHPTVAMGICVGAALAYSPENTFELLKNTTYTGIEAAKFAYANTAGIV</sequence>